<evidence type="ECO:0000256" key="1">
    <source>
        <dbReference type="SAM" id="Phobius"/>
    </source>
</evidence>
<dbReference type="Gene3D" id="3.40.50.1820">
    <property type="entry name" value="alpha/beta hydrolase"/>
    <property type="match status" value="1"/>
</dbReference>
<dbReference type="PANTHER" id="PTHR48098:SF1">
    <property type="entry name" value="DIACYLGLYCEROL ACYLTRANSFERASE_MYCOLYLTRANSFERASE AG85A"/>
    <property type="match status" value="1"/>
</dbReference>
<proteinExistence type="predicted"/>
<dbReference type="RefSeq" id="WP_120755497.1">
    <property type="nucleotide sequence ID" value="NZ_JBFADQ010000040.1"/>
</dbReference>
<feature type="transmembrane region" description="Helical" evidence="1">
    <location>
        <begin position="39"/>
        <end position="60"/>
    </location>
</feature>
<dbReference type="Proteomes" id="UP000270343">
    <property type="component" value="Unassembled WGS sequence"/>
</dbReference>
<keyword evidence="1" id="KW-0472">Membrane</keyword>
<dbReference type="AlphaFoldDB" id="A0A3B0BRP8"/>
<keyword evidence="1" id="KW-1133">Transmembrane helix</keyword>
<dbReference type="InterPro" id="IPR000801">
    <property type="entry name" value="Esterase-like"/>
</dbReference>
<accession>A0A3B0BRP8</accession>
<evidence type="ECO:0000313" key="2">
    <source>
        <dbReference type="EMBL" id="RKN74717.1"/>
    </source>
</evidence>
<organism evidence="2 3">
    <name type="scientific">Streptomyces klenkii</name>
    <dbReference type="NCBI Taxonomy" id="1420899"/>
    <lineage>
        <taxon>Bacteria</taxon>
        <taxon>Bacillati</taxon>
        <taxon>Actinomycetota</taxon>
        <taxon>Actinomycetes</taxon>
        <taxon>Kitasatosporales</taxon>
        <taxon>Streptomycetaceae</taxon>
        <taxon>Streptomyces</taxon>
    </lineage>
</organism>
<name>A0A3B0BRP8_9ACTN</name>
<dbReference type="SUPFAM" id="SSF53474">
    <property type="entry name" value="alpha/beta-Hydrolases"/>
    <property type="match status" value="1"/>
</dbReference>
<dbReference type="OrthoDB" id="3670437at2"/>
<dbReference type="Pfam" id="PF00756">
    <property type="entry name" value="Esterase"/>
    <property type="match status" value="1"/>
</dbReference>
<keyword evidence="3" id="KW-1185">Reference proteome</keyword>
<gene>
    <name evidence="2" type="ORF">D7231_12930</name>
</gene>
<dbReference type="EMBL" id="RBAM01000004">
    <property type="protein sequence ID" value="RKN74717.1"/>
    <property type="molecule type" value="Genomic_DNA"/>
</dbReference>
<keyword evidence="1" id="KW-0812">Transmembrane</keyword>
<reference evidence="2 3" key="1">
    <citation type="journal article" date="2015" name="Antonie Van Leeuwenhoek">
        <title>Streptomyces klenkii sp. nov., isolated from deep marine sediment.</title>
        <authorList>
            <person name="Veyisoglu A."/>
            <person name="Sahin N."/>
        </authorList>
    </citation>
    <scope>NUCLEOTIDE SEQUENCE [LARGE SCALE GENOMIC DNA]</scope>
    <source>
        <strain evidence="2 3">KCTC 29202</strain>
    </source>
</reference>
<evidence type="ECO:0000313" key="3">
    <source>
        <dbReference type="Proteomes" id="UP000270343"/>
    </source>
</evidence>
<dbReference type="PANTHER" id="PTHR48098">
    <property type="entry name" value="ENTEROCHELIN ESTERASE-RELATED"/>
    <property type="match status" value="1"/>
</dbReference>
<protein>
    <submittedName>
        <fullName evidence="2">Esterase</fullName>
    </submittedName>
</protein>
<dbReference type="InterPro" id="IPR050583">
    <property type="entry name" value="Mycobacterial_A85_antigen"/>
</dbReference>
<feature type="transmembrane region" description="Helical" evidence="1">
    <location>
        <begin position="6"/>
        <end position="27"/>
    </location>
</feature>
<dbReference type="GO" id="GO:0016747">
    <property type="term" value="F:acyltransferase activity, transferring groups other than amino-acyl groups"/>
    <property type="evidence" value="ECO:0007669"/>
    <property type="project" value="TreeGrafter"/>
</dbReference>
<dbReference type="InterPro" id="IPR029058">
    <property type="entry name" value="AB_hydrolase_fold"/>
</dbReference>
<comment type="caution">
    <text evidence="2">The sequence shown here is derived from an EMBL/GenBank/DDBJ whole genome shotgun (WGS) entry which is preliminary data.</text>
</comment>
<sequence length="369" mass="40302">MGLTSMAVLLLAIAAAIVLFALTIWLWPRLGKRSVGSILGRVGMMLATQLTLFAAIGLWANQSFGFYGSWADLFGQVKEEGVVVDHAASGKRLQVVNTQAVKVPRGNVPRVGGKIEKIQVAGVESKINGPAYVYLPPEYFQPEYANRKFPASVVLTGYPGTAEALIKGLDYPVRAHKLSKDKKMQPTVLVMMRPSIVGQRDTECMDIPNGPQAETFFTKDLRNAVAQHYRVGDKAANWGMIGDSTGGYCALKIAMRHPDAYSAAAALSGYYKAPQDPTTGSLFGGSKKLENENDLLWRLKNKGMPPVSLLVTTSKQGEHNYKDTLKFIDSIKAPARVSSIILDTGGHNFNTWRRELNPTLKWMGSRLSA</sequence>